<dbReference type="EMBL" id="PQXF01000035">
    <property type="protein sequence ID" value="PXF58530.1"/>
    <property type="molecule type" value="Genomic_DNA"/>
</dbReference>
<comment type="caution">
    <text evidence="1">The sequence shown here is derived from an EMBL/GenBank/DDBJ whole genome shotgun (WGS) entry which is preliminary data.</text>
</comment>
<evidence type="ECO:0000313" key="1">
    <source>
        <dbReference type="EMBL" id="PXF58530.1"/>
    </source>
</evidence>
<evidence type="ECO:0000313" key="2">
    <source>
        <dbReference type="Proteomes" id="UP000248329"/>
    </source>
</evidence>
<accession>A0AC61L0A1</accession>
<proteinExistence type="predicted"/>
<reference evidence="1" key="1">
    <citation type="submission" date="2018-01" db="EMBL/GenBank/DDBJ databases">
        <authorList>
            <person name="Krukenberg V."/>
        </authorList>
    </citation>
    <scope>NUCLEOTIDE SEQUENCE</scope>
    <source>
        <strain evidence="1">E20ANME2</strain>
    </source>
</reference>
<protein>
    <submittedName>
        <fullName evidence="1">Uncharacterized protein</fullName>
    </submittedName>
</protein>
<dbReference type="Proteomes" id="UP000248329">
    <property type="component" value="Unassembled WGS sequence"/>
</dbReference>
<organism evidence="1 2">
    <name type="scientific">Candidatus Methanogaster sp</name>
    <dbReference type="NCBI Taxonomy" id="3386292"/>
    <lineage>
        <taxon>Archaea</taxon>
        <taxon>Methanobacteriati</taxon>
        <taxon>Methanobacteriota</taxon>
        <taxon>Stenosarchaea group</taxon>
        <taxon>Methanomicrobia</taxon>
        <taxon>Methanosarcinales</taxon>
        <taxon>ANME-2 cluster</taxon>
        <taxon>Candidatus Methanogasteraceae</taxon>
        <taxon>Candidatus Methanogaster</taxon>
    </lineage>
</organism>
<sequence>MSPCLNRWVLLLIATVMIASTGLGAAESFADSFRFPLDGSWAVTQDFNVYNSNIGGYHLGEDVLRDSEVPVYAPANGIVKHNSQRTSYGYVIIIEHHLPDGTHVCSVLGHLRAEGRASVDSEVTKGQIVGYLSSDSNENGGYDFTHLHFGIRKGSYSSTWVYWGYGSSSEVNNWYDPSDFVNGHQISITAVPLAGNLSGTGDINGTFNSSTAEFTFNGKTVNFGTPTDLPVIGDWDGDGKDEIGVYRPDTGSSQSEFHLVTRDWASLSNPVGAADKVIPFGYYPTNIPIAGDWDGDGDDDIGGFNPGNNKFYLYILNLGTFSATSYKDVPFGVSGDEPIIGDWDGDGDCDVGVYREYDPDYSSNLVFYFDLDLGGDQADLTPVPLGDNGDVAVIGDWDNDGDCDVGLFREGAFLIDLGLDVPHDLAYLDNGIIKVGVDLEWGGAISVLMHQGMNLIDNHDTGRLAQVAFYNDDSGTWDPVQGGDVSNQGSPVLEYNAESDLIYTKTHPRDWKTGVLTDTHVEQWVSLQGESVKVRYKFTHFGTDTYTFHDQEFPCAYINSRLYRLITYTDGAPWTDGTVDEFSIPQTDPGTPNMEFYPTEYWASFVNDSDFGLTLYSPDHTPKWAAHRFTVDTQPSYLVTIDQFTIEPGTVEEATEYFIVGNYPNARSIVYSMGLNQLPTAVIDSITPDPAEQGIDTISFTGHGTDSDGSIVAHNWRSSIDGQLSTSGLFNRQASDLSDGVHTIYYKVRDDNHSWSTEGIETLVIHLSGTDVITVDDDGPADYDNIQDAVDAAGMGDIIYVYNGTYNEQVIISESLTLLGQNESNVIIDGGGSGDCVQISSSDVTINGFTITNSSRYGIYASSSDLSIEHVKIIDNGNYGIYFNSGKGFTLRDSTIDGNGGGINYNGYAAGDAVVEDSIITNNVGFGTLIYLAEGKSATVRNNKIDNNAGSSSDGISVHIAGTGGLMTIENNPVTKSGRYGIYLTGARSGSTIANLTVHGSGSSGIYTVSSDVEIENVTITDNGGYGIYFQSGKGFTLRDSTIDGNAGGITYYHRATGDAVVEDNIITNNVGHGVYIALTEGKSATVRNNKIDNNAGGSSDGVRVDIAGTGGLMAIENNPVTKSGRYGIYLTGVRTGSTIANFTVTDSGNCGIYAVSSDVNIENVTITGNGNYGIYFQSGKGFMLRDSTIDGNAGGITYYHRATGDAVVEDNIITNNVGHGVYIALTEGKSATVRNNKIDNNAGGSSDGVRVDIAGTGGLMAIENNPVTKSGRYGIYLTGVRTGSTIANFTVTDSGNCGIYAVSSDVNIENVTITGNGNYGIYFQSGKGFMLRDSTIDGNAGGITYYHRATGDAVVEDNIITNNVGHGVYIALAEGKSATVRNNRIDNNAGASSDGIYVDITGSGGVSTIKNNLVGNSGRHGIYLTGVTNSTVIENIISINCYGIRLHSSSNNSIFHNNFIDNINYNAHDNRDSNSWDDGYPSGGNYWGDDYPGTDADGDGIGDEPYDISGGAGAQDRYPLMQPWDSIPPTLTITFPASNTTTHSPTITVAGTAFDASGIASVTVNGMPATGTDDWSAVVMLIEGKNTITVIATDGAGLNTTKMITVWLEPPLGDLNGDYALTPADAAIALRLAASGAHDDAADVSRDGRVTSLDALMILQAAAGSIEL</sequence>
<gene>
    <name evidence="1" type="ORF">C4B59_13105</name>
</gene>
<name>A0AC61L0A1_9EURY</name>